<dbReference type="EMBL" id="CP064786">
    <property type="protein sequence ID" value="QSG03804.1"/>
    <property type="molecule type" value="Genomic_DNA"/>
</dbReference>
<dbReference type="GO" id="GO:0004540">
    <property type="term" value="F:RNA nuclease activity"/>
    <property type="evidence" value="ECO:0007669"/>
    <property type="project" value="InterPro"/>
</dbReference>
<feature type="domain" description="PIN" evidence="6">
    <location>
        <begin position="2"/>
        <end position="126"/>
    </location>
</feature>
<feature type="binding site" evidence="5">
    <location>
        <position position="99"/>
    </location>
    <ligand>
        <name>Mg(2+)</name>
        <dbReference type="ChEBI" id="CHEBI:18420"/>
    </ligand>
</feature>
<dbReference type="PANTHER" id="PTHR38826">
    <property type="entry name" value="RIBONUCLEASE VAPC13"/>
    <property type="match status" value="1"/>
</dbReference>
<dbReference type="SUPFAM" id="SSF88723">
    <property type="entry name" value="PIN domain-like"/>
    <property type="match status" value="1"/>
</dbReference>
<comment type="similarity">
    <text evidence="5">Belongs to the PINc/VapC protein family.</text>
</comment>
<dbReference type="GO" id="GO:0016787">
    <property type="term" value="F:hydrolase activity"/>
    <property type="evidence" value="ECO:0007669"/>
    <property type="project" value="UniProtKB-KW"/>
</dbReference>
<dbReference type="AlphaFoldDB" id="A0A897MTE8"/>
<evidence type="ECO:0000256" key="5">
    <source>
        <dbReference type="HAMAP-Rule" id="MF_00265"/>
    </source>
</evidence>
<dbReference type="Proteomes" id="UP000663586">
    <property type="component" value="Chromosome"/>
</dbReference>
<evidence type="ECO:0000256" key="1">
    <source>
        <dbReference type="ARBA" id="ARBA00022649"/>
    </source>
</evidence>
<keyword evidence="5" id="KW-0800">Toxin</keyword>
<comment type="function">
    <text evidence="5">Toxic component of a toxin-antitoxin (TA) system. An RNase.</text>
</comment>
<dbReference type="HAMAP" id="MF_00265">
    <property type="entry name" value="VapC_Nob1"/>
    <property type="match status" value="1"/>
</dbReference>
<comment type="cofactor">
    <cofactor evidence="5">
        <name>Mg(2+)</name>
        <dbReference type="ChEBI" id="CHEBI:18420"/>
    </cofactor>
</comment>
<feature type="binding site" evidence="5">
    <location>
        <position position="5"/>
    </location>
    <ligand>
        <name>Mg(2+)</name>
        <dbReference type="ChEBI" id="CHEBI:18420"/>
    </ligand>
</feature>
<name>A0A897MTE8_9EURY</name>
<dbReference type="PANTHER" id="PTHR38826:SF5">
    <property type="entry name" value="RIBONUCLEASE VAPC13"/>
    <property type="match status" value="1"/>
</dbReference>
<dbReference type="EC" id="3.1.-.-" evidence="5"/>
<keyword evidence="3 5" id="KW-0479">Metal-binding</keyword>
<keyword evidence="2 5" id="KW-0540">Nuclease</keyword>
<sequence length="140" mass="15705">MYCLDANIWVYYLDADLQEHQFVRSEVADLLRSEALFTTTVIQMEVIHYLSNQVANSESTVARFLNLEGTAVAPLTTDDVRRANEILNAHQNTGLGGRDATILAAAERRDVTELWTHDTDMKRVADDSLDIGVHDPVEES</sequence>
<accession>A0A897MTE8</accession>
<evidence type="ECO:0000313" key="8">
    <source>
        <dbReference type="Proteomes" id="UP000663586"/>
    </source>
</evidence>
<dbReference type="GeneID" id="70685990"/>
<dbReference type="Gene3D" id="3.40.50.1010">
    <property type="entry name" value="5'-nuclease"/>
    <property type="match status" value="1"/>
</dbReference>
<evidence type="ECO:0000256" key="2">
    <source>
        <dbReference type="ARBA" id="ARBA00022722"/>
    </source>
</evidence>
<evidence type="ECO:0000313" key="7">
    <source>
        <dbReference type="EMBL" id="QSG03804.1"/>
    </source>
</evidence>
<dbReference type="GO" id="GO:0000287">
    <property type="term" value="F:magnesium ion binding"/>
    <property type="evidence" value="ECO:0007669"/>
    <property type="project" value="UniProtKB-UniRule"/>
</dbReference>
<dbReference type="InterPro" id="IPR022907">
    <property type="entry name" value="VapC_family"/>
</dbReference>
<dbReference type="GO" id="GO:0090729">
    <property type="term" value="F:toxin activity"/>
    <property type="evidence" value="ECO:0007669"/>
    <property type="project" value="UniProtKB-KW"/>
</dbReference>
<dbReference type="InterPro" id="IPR052106">
    <property type="entry name" value="PINc/VapC_TA"/>
</dbReference>
<keyword evidence="5" id="KW-0460">Magnesium</keyword>
<organism evidence="7 8">
    <name type="scientific">Natranaeroarchaeum sulfidigenes</name>
    <dbReference type="NCBI Taxonomy" id="2784880"/>
    <lineage>
        <taxon>Archaea</taxon>
        <taxon>Methanobacteriati</taxon>
        <taxon>Methanobacteriota</taxon>
        <taxon>Stenosarchaea group</taxon>
        <taxon>Halobacteria</taxon>
        <taxon>Halobacteriales</taxon>
        <taxon>Natronoarchaeaceae</taxon>
        <taxon>Natranaeroarchaeum</taxon>
    </lineage>
</organism>
<keyword evidence="1 5" id="KW-1277">Toxin-antitoxin system</keyword>
<evidence type="ECO:0000259" key="6">
    <source>
        <dbReference type="Pfam" id="PF01850"/>
    </source>
</evidence>
<gene>
    <name evidence="5" type="primary">vapC</name>
    <name evidence="7" type="ORF">AArcS_2608</name>
</gene>
<evidence type="ECO:0000256" key="4">
    <source>
        <dbReference type="ARBA" id="ARBA00022801"/>
    </source>
</evidence>
<keyword evidence="4 5" id="KW-0378">Hydrolase</keyword>
<evidence type="ECO:0000256" key="3">
    <source>
        <dbReference type="ARBA" id="ARBA00022723"/>
    </source>
</evidence>
<dbReference type="RefSeq" id="WP_238477846.1">
    <property type="nucleotide sequence ID" value="NZ_CP064786.1"/>
</dbReference>
<dbReference type="KEGG" id="hara:AArcS_2608"/>
<dbReference type="Pfam" id="PF01850">
    <property type="entry name" value="PIN"/>
    <property type="match status" value="1"/>
</dbReference>
<dbReference type="InterPro" id="IPR029060">
    <property type="entry name" value="PIN-like_dom_sf"/>
</dbReference>
<reference evidence="7" key="1">
    <citation type="submission" date="2020-11" db="EMBL/GenBank/DDBJ databases">
        <title>Carbohydrate-dependent, anaerobic sulfur respiration: A novel catabolism in halophilic archaea.</title>
        <authorList>
            <person name="Sorokin D.Y."/>
            <person name="Messina E."/>
            <person name="Smedile F."/>
            <person name="La Cono V."/>
            <person name="Hallsworth J.E."/>
            <person name="Yakimov M.M."/>
        </authorList>
    </citation>
    <scope>NUCLEOTIDE SEQUENCE</scope>
    <source>
        <strain evidence="7">AArc-S</strain>
    </source>
</reference>
<proteinExistence type="inferred from homology"/>
<keyword evidence="8" id="KW-1185">Reference proteome</keyword>
<dbReference type="InterPro" id="IPR002716">
    <property type="entry name" value="PIN_dom"/>
</dbReference>
<protein>
    <recommendedName>
        <fullName evidence="5">Ribonuclease VapC</fullName>
        <shortName evidence="5">RNase VapC</shortName>
        <ecNumber evidence="5">3.1.-.-</ecNumber>
    </recommendedName>
    <alternativeName>
        <fullName evidence="5">Putative toxin VapC</fullName>
    </alternativeName>
</protein>